<reference evidence="6" key="2">
    <citation type="submission" date="2025-04" db="UniProtKB">
        <authorList>
            <consortium name="RefSeq"/>
        </authorList>
    </citation>
    <scope>IDENTIFICATION</scope>
</reference>
<comment type="similarity">
    <text evidence="1">Belongs to the GILT family.</text>
</comment>
<protein>
    <submittedName>
        <fullName evidence="6">GILT-like protein F37H8.5</fullName>
    </submittedName>
</protein>
<dbReference type="AlphaFoldDB" id="A0A6P4EZW3"/>
<feature type="signal peptide" evidence="3">
    <location>
        <begin position="1"/>
        <end position="19"/>
    </location>
</feature>
<reference evidence="5" key="1">
    <citation type="journal article" date="2021" name="Elife">
        <title>Highly contiguous assemblies of 101 drosophilid genomes.</title>
        <authorList>
            <person name="Kim B.Y."/>
            <person name="Wang J.R."/>
            <person name="Miller D.E."/>
            <person name="Barmina O."/>
            <person name="Delaney E."/>
            <person name="Thompson A."/>
            <person name="Comeault A.A."/>
            <person name="Peede D."/>
            <person name="D'Agostino E.R."/>
            <person name="Pelaez J."/>
            <person name="Aguilar J.M."/>
            <person name="Haji D."/>
            <person name="Matsunaga T."/>
            <person name="Armstrong E.E."/>
            <person name="Zych M."/>
            <person name="Ogawa Y."/>
            <person name="Stamenkovic-Radak M."/>
            <person name="Jelic M."/>
            <person name="Veselinovic M.S."/>
            <person name="Tanaskovic M."/>
            <person name="Eric P."/>
            <person name="Gao J.J."/>
            <person name="Katoh T.K."/>
            <person name="Toda M.J."/>
            <person name="Watabe H."/>
            <person name="Watada M."/>
            <person name="Davis J.S."/>
            <person name="Moyle L.C."/>
            <person name="Manoli G."/>
            <person name="Bertolini E."/>
            <person name="Kostal V."/>
            <person name="Hawley R.S."/>
            <person name="Takahashi A."/>
            <person name="Jones C.D."/>
            <person name="Price D.K."/>
            <person name="Whiteman N."/>
            <person name="Kopp A."/>
            <person name="Matute D.R."/>
            <person name="Petrov D.A."/>
        </authorList>
    </citation>
    <scope>NUCLEOTIDE SEQUENCE [LARGE SCALE GENOMIC DNA]</scope>
</reference>
<dbReference type="GO" id="GO:0016671">
    <property type="term" value="F:oxidoreductase activity, acting on a sulfur group of donors, disulfide as acceptor"/>
    <property type="evidence" value="ECO:0007669"/>
    <property type="project" value="InterPro"/>
</dbReference>
<evidence type="ECO:0000256" key="3">
    <source>
        <dbReference type="SAM" id="SignalP"/>
    </source>
</evidence>
<sequence>MRTFAFVCLLLGFVGVATPRRHRVAQTDRLPVTLYYEALCPYCMEFVTTQLSPSMVRLDRLPYTDLKLIPFGNAQSDAAGNVTCQHGLQECELNAWHACILEHHEIAESLKLIACMMRGKKNRLDKCADRYRIDVADVKNCRQTRQVNDILQKYGEETAKVSFLGVPAIALDNIYDADLSANLTDHFDSFFCAAYKEKFQKKLDKCE</sequence>
<name>A0A6P4EZW3_DRORH</name>
<evidence type="ECO:0000313" key="6">
    <source>
        <dbReference type="RefSeq" id="XP_016983692.1"/>
    </source>
</evidence>
<reference evidence="4" key="3">
    <citation type="submission" date="2025-05" db="UniProtKB">
        <authorList>
            <consortium name="EnsemblMetazoa"/>
        </authorList>
    </citation>
    <scope>IDENTIFICATION</scope>
</reference>
<dbReference type="GeneID" id="108047842"/>
<dbReference type="RefSeq" id="XP_016983692.1">
    <property type="nucleotide sequence ID" value="XM_017128203.1"/>
</dbReference>
<accession>A0A6P4EZW3</accession>
<dbReference type="OrthoDB" id="958254at2759"/>
<dbReference type="InterPro" id="IPR004911">
    <property type="entry name" value="Interferon-induced_GILT"/>
</dbReference>
<keyword evidence="3" id="KW-0732">Signal</keyword>
<dbReference type="InterPro" id="IPR036249">
    <property type="entry name" value="Thioredoxin-like_sf"/>
</dbReference>
<dbReference type="Pfam" id="PF03227">
    <property type="entry name" value="GILT"/>
    <property type="match status" value="1"/>
</dbReference>
<proteinExistence type="inferred from homology"/>
<feature type="chain" id="PRO_5027937912" evidence="3">
    <location>
        <begin position="20"/>
        <end position="207"/>
    </location>
</feature>
<dbReference type="Proteomes" id="UP001652680">
    <property type="component" value="Unassembled WGS sequence"/>
</dbReference>
<organism evidence="6">
    <name type="scientific">Drosophila rhopaloa</name>
    <name type="common">Fruit fly</name>
    <dbReference type="NCBI Taxonomy" id="1041015"/>
    <lineage>
        <taxon>Eukaryota</taxon>
        <taxon>Metazoa</taxon>
        <taxon>Ecdysozoa</taxon>
        <taxon>Arthropoda</taxon>
        <taxon>Hexapoda</taxon>
        <taxon>Insecta</taxon>
        <taxon>Pterygota</taxon>
        <taxon>Neoptera</taxon>
        <taxon>Endopterygota</taxon>
        <taxon>Diptera</taxon>
        <taxon>Brachycera</taxon>
        <taxon>Muscomorpha</taxon>
        <taxon>Ephydroidea</taxon>
        <taxon>Drosophilidae</taxon>
        <taxon>Drosophila</taxon>
        <taxon>Sophophora</taxon>
    </lineage>
</organism>
<dbReference type="Gene3D" id="3.40.30.10">
    <property type="entry name" value="Glutaredoxin"/>
    <property type="match status" value="1"/>
</dbReference>
<keyword evidence="5" id="KW-1185">Reference proteome</keyword>
<evidence type="ECO:0000256" key="1">
    <source>
        <dbReference type="ARBA" id="ARBA00005679"/>
    </source>
</evidence>
<dbReference type="SUPFAM" id="SSF52833">
    <property type="entry name" value="Thioredoxin-like"/>
    <property type="match status" value="1"/>
</dbReference>
<evidence type="ECO:0000256" key="2">
    <source>
        <dbReference type="ARBA" id="ARBA00023180"/>
    </source>
</evidence>
<evidence type="ECO:0000313" key="4">
    <source>
        <dbReference type="EnsemblMetazoa" id="XP_016983692.1"/>
    </source>
</evidence>
<dbReference type="PANTHER" id="PTHR13234">
    <property type="entry name" value="GAMMA-INTERFERON INDUCIBLE LYSOSOMAL THIOL REDUCTASE GILT"/>
    <property type="match status" value="1"/>
</dbReference>
<evidence type="ECO:0000313" key="5">
    <source>
        <dbReference type="Proteomes" id="UP001652680"/>
    </source>
</evidence>
<gene>
    <name evidence="6" type="primary">LOC108047842</name>
    <name evidence="4" type="synonym">108047842</name>
</gene>
<dbReference type="CTD" id="42788"/>
<keyword evidence="2" id="KW-0325">Glycoprotein</keyword>
<dbReference type="PANTHER" id="PTHR13234:SF73">
    <property type="entry name" value="GILT-LIKE PROTEIN 2-RELATED"/>
    <property type="match status" value="1"/>
</dbReference>
<dbReference type="EnsemblMetazoa" id="XM_017128203.2">
    <property type="protein sequence ID" value="XP_016983692.1"/>
    <property type="gene ID" value="LOC108047842"/>
</dbReference>